<keyword evidence="6" id="KW-0732">Signal</keyword>
<organism evidence="8 9">
    <name type="scientific">Eruca vesicaria subsp. sativa</name>
    <name type="common">Garden rocket</name>
    <name type="synonym">Eruca sativa</name>
    <dbReference type="NCBI Taxonomy" id="29727"/>
    <lineage>
        <taxon>Eukaryota</taxon>
        <taxon>Viridiplantae</taxon>
        <taxon>Streptophyta</taxon>
        <taxon>Embryophyta</taxon>
        <taxon>Tracheophyta</taxon>
        <taxon>Spermatophyta</taxon>
        <taxon>Magnoliopsida</taxon>
        <taxon>eudicotyledons</taxon>
        <taxon>Gunneridae</taxon>
        <taxon>Pentapetalae</taxon>
        <taxon>rosids</taxon>
        <taxon>malvids</taxon>
        <taxon>Brassicales</taxon>
        <taxon>Brassicaceae</taxon>
        <taxon>Brassiceae</taxon>
        <taxon>Eruca</taxon>
    </lineage>
</organism>
<evidence type="ECO:0000256" key="3">
    <source>
        <dbReference type="ARBA" id="ARBA00022577"/>
    </source>
</evidence>
<keyword evidence="5" id="KW-1015">Disulfide bond</keyword>
<comment type="caution">
    <text evidence="8">The sequence shown here is derived from an EMBL/GenBank/DDBJ whole genome shotgun (WGS) entry which is preliminary data.</text>
</comment>
<keyword evidence="9" id="KW-1185">Reference proteome</keyword>
<dbReference type="Pfam" id="PF24552">
    <property type="entry name" value="Defensin"/>
    <property type="match status" value="1"/>
</dbReference>
<evidence type="ECO:0000256" key="1">
    <source>
        <dbReference type="ARBA" id="ARBA00006722"/>
    </source>
</evidence>
<dbReference type="GO" id="GO:0050832">
    <property type="term" value="P:defense response to fungus"/>
    <property type="evidence" value="ECO:0007669"/>
    <property type="project" value="UniProtKB-KW"/>
</dbReference>
<evidence type="ECO:0000313" key="8">
    <source>
        <dbReference type="EMBL" id="CAH8362960.1"/>
    </source>
</evidence>
<evidence type="ECO:0000256" key="4">
    <source>
        <dbReference type="ARBA" id="ARBA00022821"/>
    </source>
</evidence>
<feature type="domain" description="Defensin-like" evidence="7">
    <location>
        <begin position="37"/>
        <end position="79"/>
    </location>
</feature>
<feature type="chain" id="PRO_5044867912" description="Defensin-like domain-containing protein" evidence="6">
    <location>
        <begin position="23"/>
        <end position="84"/>
    </location>
</feature>
<evidence type="ECO:0000256" key="6">
    <source>
        <dbReference type="SAM" id="SignalP"/>
    </source>
</evidence>
<dbReference type="Proteomes" id="UP001642260">
    <property type="component" value="Unassembled WGS sequence"/>
</dbReference>
<evidence type="ECO:0000259" key="7">
    <source>
        <dbReference type="Pfam" id="PF24552"/>
    </source>
</evidence>
<comment type="similarity">
    <text evidence="1">Belongs to the DEFL family.</text>
</comment>
<keyword evidence="4" id="KW-0611">Plant defense</keyword>
<keyword evidence="2" id="KW-0929">Antimicrobial</keyword>
<evidence type="ECO:0000313" key="9">
    <source>
        <dbReference type="Proteomes" id="UP001642260"/>
    </source>
</evidence>
<dbReference type="GO" id="GO:0031640">
    <property type="term" value="P:killing of cells of another organism"/>
    <property type="evidence" value="ECO:0007669"/>
    <property type="project" value="UniProtKB-KW"/>
</dbReference>
<reference evidence="8 9" key="1">
    <citation type="submission" date="2022-03" db="EMBL/GenBank/DDBJ databases">
        <authorList>
            <person name="Macdonald S."/>
            <person name="Ahmed S."/>
            <person name="Newling K."/>
        </authorList>
    </citation>
    <scope>NUCLEOTIDE SEQUENCE [LARGE SCALE GENOMIC DNA]</scope>
</reference>
<evidence type="ECO:0000256" key="5">
    <source>
        <dbReference type="ARBA" id="ARBA00023157"/>
    </source>
</evidence>
<dbReference type="EMBL" id="CAKOAT010348487">
    <property type="protein sequence ID" value="CAH8362960.1"/>
    <property type="molecule type" value="Genomic_DNA"/>
</dbReference>
<gene>
    <name evidence="8" type="ORF">ERUC_LOCUS28716</name>
</gene>
<sequence length="84" mass="9192">MEVTKNLVIFSLTVILVASVFNNNILASGEDIGPIEKCLDNCTNSYTLDMCFSDCVKEGFQYAECVVPAPNTPSRCCCFKDVVV</sequence>
<accession>A0ABC8L0H6</accession>
<proteinExistence type="inferred from homology"/>
<feature type="signal peptide" evidence="6">
    <location>
        <begin position="1"/>
        <end position="22"/>
    </location>
</feature>
<dbReference type="AlphaFoldDB" id="A0ABC8L0H6"/>
<protein>
    <recommendedName>
        <fullName evidence="7">Defensin-like domain-containing protein</fullName>
    </recommendedName>
</protein>
<evidence type="ECO:0000256" key="2">
    <source>
        <dbReference type="ARBA" id="ARBA00022529"/>
    </source>
</evidence>
<keyword evidence="3" id="KW-0295">Fungicide</keyword>
<dbReference type="InterPro" id="IPR056373">
    <property type="entry name" value="Defensin-like_dom"/>
</dbReference>
<name>A0ABC8L0H6_ERUVS</name>